<gene>
    <name evidence="11" type="ORF">CPB83DRAFT_822532</name>
</gene>
<feature type="transmembrane region" description="Helical" evidence="9">
    <location>
        <begin position="727"/>
        <end position="745"/>
    </location>
</feature>
<dbReference type="GO" id="GO:0005794">
    <property type="term" value="C:Golgi apparatus"/>
    <property type="evidence" value="ECO:0007669"/>
    <property type="project" value="TreeGrafter"/>
</dbReference>
<evidence type="ECO:0000256" key="6">
    <source>
        <dbReference type="ARBA" id="ARBA00023065"/>
    </source>
</evidence>
<dbReference type="InterPro" id="IPR058533">
    <property type="entry name" value="Cation_efflux_TM"/>
</dbReference>
<dbReference type="Pfam" id="PF01545">
    <property type="entry name" value="Cation_efflux"/>
    <property type="match status" value="2"/>
</dbReference>
<keyword evidence="3" id="KW-0813">Transport</keyword>
<feature type="transmembrane region" description="Helical" evidence="9">
    <location>
        <begin position="695"/>
        <end position="721"/>
    </location>
</feature>
<feature type="transmembrane region" description="Helical" evidence="9">
    <location>
        <begin position="57"/>
        <end position="78"/>
    </location>
</feature>
<feature type="transmembrane region" description="Helical" evidence="9">
    <location>
        <begin position="442"/>
        <end position="462"/>
    </location>
</feature>
<dbReference type="GO" id="GO:1904257">
    <property type="term" value="P:zinc ion import into Golgi lumen"/>
    <property type="evidence" value="ECO:0007669"/>
    <property type="project" value="TreeGrafter"/>
</dbReference>
<dbReference type="GO" id="GO:0016020">
    <property type="term" value="C:membrane"/>
    <property type="evidence" value="ECO:0007669"/>
    <property type="project" value="UniProtKB-SubCell"/>
</dbReference>
<comment type="subcellular location">
    <subcellularLocation>
        <location evidence="1">Membrane</location>
        <topology evidence="1">Multi-pass membrane protein</topology>
    </subcellularLocation>
</comment>
<feature type="transmembrane region" description="Helical" evidence="9">
    <location>
        <begin position="341"/>
        <end position="360"/>
    </location>
</feature>
<dbReference type="InterPro" id="IPR045316">
    <property type="entry name" value="Msc2-like"/>
</dbReference>
<organism evidence="11 12">
    <name type="scientific">Crepidotus variabilis</name>
    <dbReference type="NCBI Taxonomy" id="179855"/>
    <lineage>
        <taxon>Eukaryota</taxon>
        <taxon>Fungi</taxon>
        <taxon>Dikarya</taxon>
        <taxon>Basidiomycota</taxon>
        <taxon>Agaricomycotina</taxon>
        <taxon>Agaricomycetes</taxon>
        <taxon>Agaricomycetidae</taxon>
        <taxon>Agaricales</taxon>
        <taxon>Agaricineae</taxon>
        <taxon>Crepidotaceae</taxon>
        <taxon>Crepidotus</taxon>
    </lineage>
</organism>
<proteinExistence type="inferred from homology"/>
<feature type="transmembrane region" description="Helical" evidence="9">
    <location>
        <begin position="28"/>
        <end position="45"/>
    </location>
</feature>
<comment type="similarity">
    <text evidence="2">Belongs to the cation diffusion facilitator (CDF) transporter (TC 2.A.4) family. SLC30A subfamily.</text>
</comment>
<evidence type="ECO:0000256" key="5">
    <source>
        <dbReference type="ARBA" id="ARBA00022989"/>
    </source>
</evidence>
<accession>A0A9P6E540</accession>
<comment type="caution">
    <text evidence="11">The sequence shown here is derived from an EMBL/GenBank/DDBJ whole genome shotgun (WGS) entry which is preliminary data.</text>
</comment>
<keyword evidence="6" id="KW-0406">Ion transport</keyword>
<reference evidence="11" key="1">
    <citation type="submission" date="2020-11" db="EMBL/GenBank/DDBJ databases">
        <authorList>
            <consortium name="DOE Joint Genome Institute"/>
            <person name="Ahrendt S."/>
            <person name="Riley R."/>
            <person name="Andreopoulos W."/>
            <person name="Labutti K."/>
            <person name="Pangilinan J."/>
            <person name="Ruiz-Duenas F.J."/>
            <person name="Barrasa J.M."/>
            <person name="Sanchez-Garcia M."/>
            <person name="Camarero S."/>
            <person name="Miyauchi S."/>
            <person name="Serrano A."/>
            <person name="Linde D."/>
            <person name="Babiker R."/>
            <person name="Drula E."/>
            <person name="Ayuso-Fernandez I."/>
            <person name="Pacheco R."/>
            <person name="Padilla G."/>
            <person name="Ferreira P."/>
            <person name="Barriuso J."/>
            <person name="Kellner H."/>
            <person name="Castanera R."/>
            <person name="Alfaro M."/>
            <person name="Ramirez L."/>
            <person name="Pisabarro A.G."/>
            <person name="Kuo A."/>
            <person name="Tritt A."/>
            <person name="Lipzen A."/>
            <person name="He G."/>
            <person name="Yan M."/>
            <person name="Ng V."/>
            <person name="Cullen D."/>
            <person name="Martin F."/>
            <person name="Rosso M.-N."/>
            <person name="Henrissat B."/>
            <person name="Hibbett D."/>
            <person name="Martinez A.T."/>
            <person name="Grigoriev I.V."/>
        </authorList>
    </citation>
    <scope>NUCLEOTIDE SEQUENCE</scope>
    <source>
        <strain evidence="11">CBS 506.95</strain>
    </source>
</reference>
<dbReference type="GO" id="GO:0005385">
    <property type="term" value="F:zinc ion transmembrane transporter activity"/>
    <property type="evidence" value="ECO:0007669"/>
    <property type="project" value="InterPro"/>
</dbReference>
<name>A0A9P6E540_9AGAR</name>
<dbReference type="GO" id="GO:0006882">
    <property type="term" value="P:intracellular zinc ion homeostasis"/>
    <property type="evidence" value="ECO:0007669"/>
    <property type="project" value="InterPro"/>
</dbReference>
<keyword evidence="5 9" id="KW-1133">Transmembrane helix</keyword>
<feature type="transmembrane region" description="Helical" evidence="9">
    <location>
        <begin position="90"/>
        <end position="111"/>
    </location>
</feature>
<feature type="transmembrane region" description="Helical" evidence="9">
    <location>
        <begin position="230"/>
        <end position="249"/>
    </location>
</feature>
<dbReference type="InterPro" id="IPR027469">
    <property type="entry name" value="Cation_efflux_TMD_sf"/>
</dbReference>
<dbReference type="Proteomes" id="UP000807306">
    <property type="component" value="Unassembled WGS sequence"/>
</dbReference>
<dbReference type="AlphaFoldDB" id="A0A9P6E540"/>
<dbReference type="OrthoDB" id="78669at2759"/>
<keyword evidence="7 9" id="KW-0472">Membrane</keyword>
<feature type="transmembrane region" description="Helical" evidence="9">
    <location>
        <begin position="196"/>
        <end position="218"/>
    </location>
</feature>
<feature type="transmembrane region" description="Helical" evidence="9">
    <location>
        <begin position="412"/>
        <end position="430"/>
    </location>
</feature>
<feature type="transmembrane region" description="Helical" evidence="9">
    <location>
        <begin position="164"/>
        <end position="184"/>
    </location>
</feature>
<evidence type="ECO:0000259" key="10">
    <source>
        <dbReference type="Pfam" id="PF01545"/>
    </source>
</evidence>
<dbReference type="PANTHER" id="PTHR45755">
    <property type="match status" value="1"/>
</dbReference>
<dbReference type="Gene3D" id="1.20.1510.10">
    <property type="entry name" value="Cation efflux protein transmembrane domain"/>
    <property type="match status" value="2"/>
</dbReference>
<keyword evidence="4 9" id="KW-0812">Transmembrane</keyword>
<feature type="compositionally biased region" description="Polar residues" evidence="8">
    <location>
        <begin position="593"/>
        <end position="603"/>
    </location>
</feature>
<protein>
    <submittedName>
        <fullName evidence="11">Cation efflux family-domain-containing protein</fullName>
    </submittedName>
</protein>
<feature type="transmembrane region" description="Helical" evidence="9">
    <location>
        <begin position="117"/>
        <end position="136"/>
    </location>
</feature>
<evidence type="ECO:0000256" key="7">
    <source>
        <dbReference type="ARBA" id="ARBA00023136"/>
    </source>
</evidence>
<evidence type="ECO:0000256" key="4">
    <source>
        <dbReference type="ARBA" id="ARBA00022692"/>
    </source>
</evidence>
<evidence type="ECO:0000313" key="11">
    <source>
        <dbReference type="EMBL" id="KAF9522687.1"/>
    </source>
</evidence>
<feature type="domain" description="Cation efflux protein transmembrane" evidence="10">
    <location>
        <begin position="341"/>
        <end position="471"/>
    </location>
</feature>
<feature type="domain" description="Cation efflux protein transmembrane" evidence="10">
    <location>
        <begin position="681"/>
        <end position="751"/>
    </location>
</feature>
<evidence type="ECO:0000256" key="2">
    <source>
        <dbReference type="ARBA" id="ARBA00008873"/>
    </source>
</evidence>
<feature type="transmembrane region" description="Helical" evidence="9">
    <location>
        <begin position="372"/>
        <end position="391"/>
    </location>
</feature>
<evidence type="ECO:0000256" key="9">
    <source>
        <dbReference type="SAM" id="Phobius"/>
    </source>
</evidence>
<dbReference type="GO" id="GO:0031410">
    <property type="term" value="C:cytoplasmic vesicle"/>
    <property type="evidence" value="ECO:0007669"/>
    <property type="project" value="TreeGrafter"/>
</dbReference>
<dbReference type="InterPro" id="IPR002524">
    <property type="entry name" value="Cation_efflux"/>
</dbReference>
<feature type="compositionally biased region" description="Basic and acidic residues" evidence="8">
    <location>
        <begin position="550"/>
        <end position="561"/>
    </location>
</feature>
<dbReference type="NCBIfam" id="TIGR01297">
    <property type="entry name" value="CDF"/>
    <property type="match status" value="2"/>
</dbReference>
<sequence length="862" mass="93953">MPVPDAHTRNRISLKPSKVFSTSIPNRFIPRILLANVLFVFAVHASKEWLLSFDVGVFWVLMRVLACGGLGVLVWEGLTGQFAKRREIEWSVLGTASLLQFMQYGSLLVAVYRLSCFRIVLFTHFSTYWLGSLLNLSSPRKATITAAALLLSIGSDTTALTSNFWHFAPGYGALLLHAIISIALEHTLSVLSPSLGTTFTTAASTLGATIFALPFYLFRSVVLDFPSTPALPLVSLAAIPVIAYSFLFLSPLTQQSVKQHTLQPQHFGLSYPSLMFFSLVLGIVVFRETPSWTDLFVGSLLYVGMYPENIETITSAPRAPAARLIKSYLKTILSNPESRKIFYFLVLNLCFMGVQMLYGVWTNSLGLISDAIHMAFDCMAIGVGLLASVMATWDPNERFTYGYGRIETLSGFANGIFLILISIFIIFEAIQRILEPPEMNTSQLLLVSSLGLGVNLFGMFAMGGHHHGGHSHSHGHSNSHSVAEKPHSGHSHSPPPPISLTLSHDHSQAGHSHSHSISPPAMRPSSSTHSRSHSLAVPAIHTHSPPHSPVDCHDHDHDHGHSHSHSPIQPSHGHQHHSHSHDDSGHHGHSHSPTHNPILTSNQSAHGHSHSHAAHSHGTQDKSRRAPPVSAISVELANSIKGTPGAQTPLTPLYTFGHDDHFEKHHESKHTPNLHNHSHAHGHAHEGHSHNMRGVFLHVMADTLGSVGVIISTLLIQFYGWTGFDPIASLFIAILIAASVVPLVLDTGKVLALDVGERDVDVQKALTELSSIEGLASYTSPRFWPKDSSSLIGSIRIQLAPSASSVDPTGPHSSRGMTYTKLDRVVERVDALLREKITGLEELTIQVEGKHGLFSGRSHVLN</sequence>
<evidence type="ECO:0000256" key="1">
    <source>
        <dbReference type="ARBA" id="ARBA00004141"/>
    </source>
</evidence>
<feature type="region of interest" description="Disordered" evidence="8">
    <location>
        <begin position="663"/>
        <end position="688"/>
    </location>
</feature>
<dbReference type="EMBL" id="MU157937">
    <property type="protein sequence ID" value="KAF9522687.1"/>
    <property type="molecule type" value="Genomic_DNA"/>
</dbReference>
<evidence type="ECO:0000313" key="12">
    <source>
        <dbReference type="Proteomes" id="UP000807306"/>
    </source>
</evidence>
<evidence type="ECO:0000256" key="8">
    <source>
        <dbReference type="SAM" id="MobiDB-lite"/>
    </source>
</evidence>
<dbReference type="SUPFAM" id="SSF161111">
    <property type="entry name" value="Cation efflux protein transmembrane domain-like"/>
    <property type="match status" value="1"/>
</dbReference>
<keyword evidence="12" id="KW-1185">Reference proteome</keyword>
<feature type="compositionally biased region" description="Basic residues" evidence="8">
    <location>
        <begin position="467"/>
        <end position="477"/>
    </location>
</feature>
<dbReference type="PANTHER" id="PTHR45755:SF4">
    <property type="entry name" value="ZINC TRANSPORTER 7"/>
    <property type="match status" value="1"/>
</dbReference>
<feature type="region of interest" description="Disordered" evidence="8">
    <location>
        <begin position="467"/>
        <end position="628"/>
    </location>
</feature>
<feature type="transmembrane region" description="Helical" evidence="9">
    <location>
        <begin position="269"/>
        <end position="286"/>
    </location>
</feature>
<evidence type="ECO:0000256" key="3">
    <source>
        <dbReference type="ARBA" id="ARBA00022448"/>
    </source>
</evidence>